<gene>
    <name evidence="1" type="primary">DNAH1</name>
    <name evidence="1" type="ORF">SNEC2469_LOCUS978</name>
</gene>
<sequence>ALRLDYFTQLQKTVITSTSERVKEKWVNKLQKIMLQHFTNVGKGWFSIHETNPDTYRQ</sequence>
<dbReference type="EMBL" id="CAJNJA010005298">
    <property type="protein sequence ID" value="CAE7187719.1"/>
    <property type="molecule type" value="Genomic_DNA"/>
</dbReference>
<proteinExistence type="predicted"/>
<accession>A0A812IXQ1</accession>
<comment type="caution">
    <text evidence="1">The sequence shown here is derived from an EMBL/GenBank/DDBJ whole genome shotgun (WGS) entry which is preliminary data.</text>
</comment>
<organism evidence="1 2">
    <name type="scientific">Symbiodinium necroappetens</name>
    <dbReference type="NCBI Taxonomy" id="1628268"/>
    <lineage>
        <taxon>Eukaryota</taxon>
        <taxon>Sar</taxon>
        <taxon>Alveolata</taxon>
        <taxon>Dinophyceae</taxon>
        <taxon>Suessiales</taxon>
        <taxon>Symbiodiniaceae</taxon>
        <taxon>Symbiodinium</taxon>
    </lineage>
</organism>
<name>A0A812IXQ1_9DINO</name>
<evidence type="ECO:0000313" key="1">
    <source>
        <dbReference type="EMBL" id="CAE7187719.1"/>
    </source>
</evidence>
<keyword evidence="2" id="KW-1185">Reference proteome</keyword>
<dbReference type="AlphaFoldDB" id="A0A812IXQ1"/>
<dbReference type="Proteomes" id="UP000601435">
    <property type="component" value="Unassembled WGS sequence"/>
</dbReference>
<feature type="non-terminal residue" evidence="1">
    <location>
        <position position="58"/>
    </location>
</feature>
<reference evidence="1" key="1">
    <citation type="submission" date="2021-02" db="EMBL/GenBank/DDBJ databases">
        <authorList>
            <person name="Dougan E. K."/>
            <person name="Rhodes N."/>
            <person name="Thang M."/>
            <person name="Chan C."/>
        </authorList>
    </citation>
    <scope>NUCLEOTIDE SEQUENCE</scope>
</reference>
<feature type="non-terminal residue" evidence="1">
    <location>
        <position position="1"/>
    </location>
</feature>
<dbReference type="OrthoDB" id="447173at2759"/>
<protein>
    <submittedName>
        <fullName evidence="1">DNAH1 protein</fullName>
    </submittedName>
</protein>
<evidence type="ECO:0000313" key="2">
    <source>
        <dbReference type="Proteomes" id="UP000601435"/>
    </source>
</evidence>